<keyword evidence="3" id="KW-1003">Cell membrane</keyword>
<evidence type="ECO:0000259" key="9">
    <source>
        <dbReference type="Pfam" id="PF14368"/>
    </source>
</evidence>
<dbReference type="InterPro" id="IPR036312">
    <property type="entry name" value="Bifun_inhib/LTP/seed_sf"/>
</dbReference>
<name>A0A9D3ZTJ5_9ROSI</name>
<evidence type="ECO:0000256" key="4">
    <source>
        <dbReference type="ARBA" id="ARBA00022622"/>
    </source>
</evidence>
<comment type="caution">
    <text evidence="10">The sequence shown here is derived from an EMBL/GenBank/DDBJ whole genome shotgun (WGS) entry which is preliminary data.</text>
</comment>
<evidence type="ECO:0000256" key="3">
    <source>
        <dbReference type="ARBA" id="ARBA00022475"/>
    </source>
</evidence>
<dbReference type="GO" id="GO:0005886">
    <property type="term" value="C:plasma membrane"/>
    <property type="evidence" value="ECO:0007669"/>
    <property type="project" value="UniProtKB-SubCell"/>
</dbReference>
<dbReference type="Gene3D" id="1.10.110.10">
    <property type="entry name" value="Plant lipid-transfer and hydrophobic proteins"/>
    <property type="match status" value="1"/>
</dbReference>
<dbReference type="InterPro" id="IPR016140">
    <property type="entry name" value="Bifunc_inhib/LTP/seed_store"/>
</dbReference>
<protein>
    <recommendedName>
        <fullName evidence="9">Bifunctional inhibitor/plant lipid transfer protein/seed storage helical domain-containing protein</fullName>
    </recommendedName>
</protein>
<dbReference type="GO" id="GO:0098552">
    <property type="term" value="C:side of membrane"/>
    <property type="evidence" value="ECO:0007669"/>
    <property type="project" value="UniProtKB-KW"/>
</dbReference>
<keyword evidence="7" id="KW-0325">Glycoprotein</keyword>
<dbReference type="SUPFAM" id="SSF47699">
    <property type="entry name" value="Bifunctional inhibitor/lipid-transfer protein/seed storage 2S albumin"/>
    <property type="match status" value="1"/>
</dbReference>
<keyword evidence="11" id="KW-1185">Reference proteome</keyword>
<evidence type="ECO:0000313" key="10">
    <source>
        <dbReference type="EMBL" id="KAH1064837.1"/>
    </source>
</evidence>
<evidence type="ECO:0000256" key="7">
    <source>
        <dbReference type="ARBA" id="ARBA00023180"/>
    </source>
</evidence>
<accession>A0A9D3ZTJ5</accession>
<evidence type="ECO:0000256" key="6">
    <source>
        <dbReference type="ARBA" id="ARBA00023157"/>
    </source>
</evidence>
<keyword evidence="4" id="KW-0472">Membrane</keyword>
<dbReference type="PANTHER" id="PTHR33044">
    <property type="entry name" value="BIFUNCTIONAL INHIBITOR/LIPID-TRANSFER PROTEIN/SEED STORAGE 2S ALBUMIN SUPERFAMILY PROTEIN-RELATED"/>
    <property type="match status" value="1"/>
</dbReference>
<evidence type="ECO:0000313" key="11">
    <source>
        <dbReference type="Proteomes" id="UP000828251"/>
    </source>
</evidence>
<dbReference type="AlphaFoldDB" id="A0A9D3ZTJ5"/>
<comment type="subcellular location">
    <subcellularLocation>
        <location evidence="1">Cell membrane</location>
        <topology evidence="1">Lipid-anchor</topology>
        <topology evidence="1">GPI-anchor</topology>
    </subcellularLocation>
</comment>
<evidence type="ECO:0000256" key="2">
    <source>
        <dbReference type="ARBA" id="ARBA00009748"/>
    </source>
</evidence>
<sequence length="111" mass="11810">MYDMADCFLFLIKGSTDDSPIPSCCFGFETVVQSNPDCICVALKNSADFNFTEVLTLPSACQVFDCPINKCDVLSTSPVAAPVYAFVEMKCLCDLSSLVTGSGSGSGINHE</sequence>
<gene>
    <name evidence="10" type="ORF">J1N35_029824</name>
</gene>
<evidence type="ECO:0000256" key="8">
    <source>
        <dbReference type="ARBA" id="ARBA00023288"/>
    </source>
</evidence>
<dbReference type="Pfam" id="PF14368">
    <property type="entry name" value="LTP_2"/>
    <property type="match status" value="1"/>
</dbReference>
<dbReference type="CDD" id="cd00010">
    <property type="entry name" value="AAI_LTSS"/>
    <property type="match status" value="1"/>
</dbReference>
<keyword evidence="8" id="KW-0449">Lipoprotein</keyword>
<keyword evidence="4" id="KW-0336">GPI-anchor</keyword>
<dbReference type="OrthoDB" id="1002468at2759"/>
<dbReference type="InterPro" id="IPR043325">
    <property type="entry name" value="LTSS"/>
</dbReference>
<keyword evidence="5" id="KW-0732">Signal</keyword>
<comment type="similarity">
    <text evidence="2">Belongs to the plant LTP family.</text>
</comment>
<keyword evidence="6" id="KW-1015">Disulfide bond</keyword>
<dbReference type="Proteomes" id="UP000828251">
    <property type="component" value="Unassembled WGS sequence"/>
</dbReference>
<proteinExistence type="inferred from homology"/>
<dbReference type="EMBL" id="JAIQCV010000009">
    <property type="protein sequence ID" value="KAH1064837.1"/>
    <property type="molecule type" value="Genomic_DNA"/>
</dbReference>
<evidence type="ECO:0000256" key="5">
    <source>
        <dbReference type="ARBA" id="ARBA00022729"/>
    </source>
</evidence>
<reference evidence="10 11" key="1">
    <citation type="journal article" date="2021" name="Plant Biotechnol. J.">
        <title>Multi-omics assisted identification of the key and species-specific regulatory components of drought-tolerant mechanisms in Gossypium stocksii.</title>
        <authorList>
            <person name="Yu D."/>
            <person name="Ke L."/>
            <person name="Zhang D."/>
            <person name="Wu Y."/>
            <person name="Sun Y."/>
            <person name="Mei J."/>
            <person name="Sun J."/>
            <person name="Sun Y."/>
        </authorList>
    </citation>
    <scope>NUCLEOTIDE SEQUENCE [LARGE SCALE GENOMIC DNA]</scope>
    <source>
        <strain evidence="11">cv. E1</strain>
        <tissue evidence="10">Leaf</tissue>
    </source>
</reference>
<organism evidence="10 11">
    <name type="scientific">Gossypium stocksii</name>
    <dbReference type="NCBI Taxonomy" id="47602"/>
    <lineage>
        <taxon>Eukaryota</taxon>
        <taxon>Viridiplantae</taxon>
        <taxon>Streptophyta</taxon>
        <taxon>Embryophyta</taxon>
        <taxon>Tracheophyta</taxon>
        <taxon>Spermatophyta</taxon>
        <taxon>Magnoliopsida</taxon>
        <taxon>eudicotyledons</taxon>
        <taxon>Gunneridae</taxon>
        <taxon>Pentapetalae</taxon>
        <taxon>rosids</taxon>
        <taxon>malvids</taxon>
        <taxon>Malvales</taxon>
        <taxon>Malvaceae</taxon>
        <taxon>Malvoideae</taxon>
        <taxon>Gossypium</taxon>
    </lineage>
</organism>
<feature type="domain" description="Bifunctional inhibitor/plant lipid transfer protein/seed storage helical" evidence="9">
    <location>
        <begin position="4"/>
        <end position="71"/>
    </location>
</feature>
<evidence type="ECO:0000256" key="1">
    <source>
        <dbReference type="ARBA" id="ARBA00004609"/>
    </source>
</evidence>